<dbReference type="Gene3D" id="1.10.3720.10">
    <property type="entry name" value="MetI-like"/>
    <property type="match status" value="1"/>
</dbReference>
<reference evidence="10 11" key="1">
    <citation type="journal article" date="2014" name="BMC Genomics">
        <title>Architecture and functions of a multipartite genome of the methylotrophic bacterium Paracoccus aminophilus JCM 7686, containing primary and secondary chromids.</title>
        <authorList>
            <person name="Dziewit L."/>
            <person name="Czarnecki J."/>
            <person name="Wibberg D."/>
            <person name="Radlinska M."/>
            <person name="Mrozek P."/>
            <person name="Szymczak M."/>
            <person name="Schluter A."/>
            <person name="Puhler A."/>
            <person name="Bartosik D."/>
        </authorList>
    </citation>
    <scope>NUCLEOTIDE SEQUENCE [LARGE SCALE GENOMIC DNA]</scope>
    <source>
        <strain evidence="10">JCM 7686</strain>
        <plasmid evidence="11">Plasmid pAMI1</plasmid>
    </source>
</reference>
<evidence type="ECO:0000259" key="9">
    <source>
        <dbReference type="PROSITE" id="PS50928"/>
    </source>
</evidence>
<keyword evidence="7 8" id="KW-0472">Membrane</keyword>
<dbReference type="KEGG" id="pami:JCM7686_pAMI1p054"/>
<dbReference type="GO" id="GO:0005886">
    <property type="term" value="C:plasma membrane"/>
    <property type="evidence" value="ECO:0007669"/>
    <property type="project" value="UniProtKB-SubCell"/>
</dbReference>
<evidence type="ECO:0000256" key="8">
    <source>
        <dbReference type="RuleBase" id="RU363032"/>
    </source>
</evidence>
<evidence type="ECO:0000256" key="7">
    <source>
        <dbReference type="ARBA" id="ARBA00023136"/>
    </source>
</evidence>
<organism evidence="10 11">
    <name type="scientific">Paracoccus aminophilus JCM 7686</name>
    <dbReference type="NCBI Taxonomy" id="1367847"/>
    <lineage>
        <taxon>Bacteria</taxon>
        <taxon>Pseudomonadati</taxon>
        <taxon>Pseudomonadota</taxon>
        <taxon>Alphaproteobacteria</taxon>
        <taxon>Rhodobacterales</taxon>
        <taxon>Paracoccaceae</taxon>
        <taxon>Paracoccus</taxon>
    </lineage>
</organism>
<feature type="transmembrane region" description="Helical" evidence="8">
    <location>
        <begin position="64"/>
        <end position="85"/>
    </location>
</feature>
<sequence length="140" mass="15262">MQLIFTRLGTVTAMIHIQLPFTILPIYSVMRAVNPSHLRAARSLGAGPFAAFWRVYAPQTLPGVVAGCLMTFILSLGYYITPALVGGPNDQMVSNLISIYINRELNWGMAAALGVVLLSVTLAIYLLFLRLVGAERIRLG</sequence>
<dbReference type="PROSITE" id="PS50928">
    <property type="entry name" value="ABC_TM1"/>
    <property type="match status" value="1"/>
</dbReference>
<dbReference type="Pfam" id="PF00528">
    <property type="entry name" value="BPD_transp_1"/>
    <property type="match status" value="1"/>
</dbReference>
<evidence type="ECO:0000313" key="10">
    <source>
        <dbReference type="EMBL" id="AGT10640.1"/>
    </source>
</evidence>
<proteinExistence type="inferred from homology"/>
<evidence type="ECO:0000313" key="11">
    <source>
        <dbReference type="Proteomes" id="UP000015480"/>
    </source>
</evidence>
<dbReference type="PANTHER" id="PTHR42929">
    <property type="entry name" value="INNER MEMBRANE ABC TRANSPORTER PERMEASE PROTEIN YDCU-RELATED-RELATED"/>
    <property type="match status" value="1"/>
</dbReference>
<dbReference type="PANTHER" id="PTHR42929:SF5">
    <property type="entry name" value="ABC TRANSPORTER PERMEASE PROTEIN"/>
    <property type="match status" value="1"/>
</dbReference>
<protein>
    <submittedName>
        <fullName evidence="10">Spermidine/putrescine ABC transporter, permease</fullName>
    </submittedName>
</protein>
<dbReference type="Proteomes" id="UP000015480">
    <property type="component" value="Plasmid pAMI1"/>
</dbReference>
<dbReference type="InterPro" id="IPR000515">
    <property type="entry name" value="MetI-like"/>
</dbReference>
<gene>
    <name evidence="10" type="ORF">JCM7686_pAMI1p054</name>
</gene>
<dbReference type="HOGENOM" id="CLU_016047_18_8_5"/>
<evidence type="ECO:0000256" key="2">
    <source>
        <dbReference type="ARBA" id="ARBA00007069"/>
    </source>
</evidence>
<feature type="transmembrane region" description="Helical" evidence="8">
    <location>
        <begin position="105"/>
        <end position="128"/>
    </location>
</feature>
<evidence type="ECO:0000256" key="3">
    <source>
        <dbReference type="ARBA" id="ARBA00022448"/>
    </source>
</evidence>
<keyword evidence="5 8" id="KW-0812">Transmembrane</keyword>
<dbReference type="AlphaFoldDB" id="S5Y4H7"/>
<dbReference type="GO" id="GO:0055085">
    <property type="term" value="P:transmembrane transport"/>
    <property type="evidence" value="ECO:0007669"/>
    <property type="project" value="InterPro"/>
</dbReference>
<keyword evidence="4" id="KW-1003">Cell membrane</keyword>
<keyword evidence="6 8" id="KW-1133">Transmembrane helix</keyword>
<evidence type="ECO:0000256" key="1">
    <source>
        <dbReference type="ARBA" id="ARBA00004651"/>
    </source>
</evidence>
<comment type="subcellular location">
    <subcellularLocation>
        <location evidence="1 8">Cell membrane</location>
        <topology evidence="1 8">Multi-pass membrane protein</topology>
    </subcellularLocation>
</comment>
<dbReference type="SUPFAM" id="SSF161098">
    <property type="entry name" value="MetI-like"/>
    <property type="match status" value="1"/>
</dbReference>
<name>S5Y4H7_PARAH</name>
<evidence type="ECO:0000256" key="4">
    <source>
        <dbReference type="ARBA" id="ARBA00022475"/>
    </source>
</evidence>
<keyword evidence="3 8" id="KW-0813">Transport</keyword>
<dbReference type="PATRIC" id="fig|1367847.3.peg.3568"/>
<accession>S5Y4H7</accession>
<dbReference type="InterPro" id="IPR035906">
    <property type="entry name" value="MetI-like_sf"/>
</dbReference>
<keyword evidence="10" id="KW-0614">Plasmid</keyword>
<feature type="domain" description="ABC transmembrane type-1" evidence="9">
    <location>
        <begin position="1"/>
        <end position="128"/>
    </location>
</feature>
<keyword evidence="11" id="KW-1185">Reference proteome</keyword>
<evidence type="ECO:0000256" key="5">
    <source>
        <dbReference type="ARBA" id="ARBA00022692"/>
    </source>
</evidence>
<evidence type="ECO:0000256" key="6">
    <source>
        <dbReference type="ARBA" id="ARBA00022989"/>
    </source>
</evidence>
<comment type="similarity">
    <text evidence="2">Belongs to the binding-protein-dependent transport system permease family. CysTW subfamily.</text>
</comment>
<geneLocation type="plasmid" evidence="10 11">
    <name>pAMI1</name>
</geneLocation>
<dbReference type="CDD" id="cd06261">
    <property type="entry name" value="TM_PBP2"/>
    <property type="match status" value="1"/>
</dbReference>
<dbReference type="EMBL" id="CP006651">
    <property type="protein sequence ID" value="AGT10640.1"/>
    <property type="molecule type" value="Genomic_DNA"/>
</dbReference>